<dbReference type="OrthoDB" id="2018467at2759"/>
<dbReference type="GeneID" id="116207926"/>
<evidence type="ECO:0000313" key="8">
    <source>
        <dbReference type="EMBL" id="PKI76359.1"/>
    </source>
</evidence>
<feature type="domain" description="NB-ARC" evidence="5">
    <location>
        <begin position="138"/>
        <end position="310"/>
    </location>
</feature>
<proteinExistence type="predicted"/>
<keyword evidence="3" id="KW-0611">Plant defense</keyword>
<protein>
    <submittedName>
        <fullName evidence="7">Uncharacterized protein</fullName>
    </submittedName>
</protein>
<reference evidence="7" key="2">
    <citation type="submission" date="2017-06" db="EMBL/GenBank/DDBJ databases">
        <title>The pomegranate genome and the genomics of punicalagin biosynthesis.</title>
        <authorList>
            <person name="Xu C."/>
        </authorList>
    </citation>
    <scope>NUCLEOTIDE SEQUENCE [LARGE SCALE GENOMIC DNA]</scope>
    <source>
        <tissue evidence="7">Fresh leaf</tissue>
    </source>
</reference>
<reference evidence="9" key="1">
    <citation type="journal article" date="2017" name="Plant J.">
        <title>The pomegranate (Punica granatum L.) genome and the genomics of punicalagin biosynthesis.</title>
        <authorList>
            <person name="Qin G."/>
            <person name="Xu C."/>
            <person name="Ming R."/>
            <person name="Tang H."/>
            <person name="Guyot R."/>
            <person name="Kramer E.M."/>
            <person name="Hu Y."/>
            <person name="Yi X."/>
            <person name="Qi Y."/>
            <person name="Xu X."/>
            <person name="Gao Z."/>
            <person name="Pan H."/>
            <person name="Jian J."/>
            <person name="Tian Y."/>
            <person name="Yue Z."/>
            <person name="Xu Y."/>
        </authorList>
    </citation>
    <scope>NUCLEOTIDE SEQUENCE [LARGE SCALE GENOMIC DNA]</scope>
    <source>
        <strain evidence="9">cv. Dabenzi</strain>
    </source>
</reference>
<sequence>MNFVNCIELSSLLEVIADAEQWQSREQSLRVWLDDLKDFLYDSDNILDEFECEAHRKQVIRQWNLLGKTGRLFSSSNPLAFRLKMGHQIKEIMTRLDEITARKDAFNLNRQTDFGSNSHSLWRETHSHVNAFEVIGRDSDKDEIVRRLCSPDTDNNPFIVSIVGIGGMGKTALAKLVYNDDRIICHFASRIWVCVFEDFDLKIILQKIIKYLMHKSIIIRSIHLLEVEQLQVKLQELLQDQKFLLVLDDVWSDNPSRWHELRDLLIGGTACSSVIVTTRGSKVASVGGSSYEHKLGQLSHGDSMSVFKKASEDGHGSVTNSELLEILETNY</sequence>
<dbReference type="STRING" id="22663.A0A218XBC4"/>
<gene>
    <name evidence="7" type="ORF">CDL15_Pgr001808</name>
    <name evidence="8" type="ORF">CRG98_003281</name>
</gene>
<dbReference type="EMBL" id="MTKT01002011">
    <property type="protein sequence ID" value="OWM82234.1"/>
    <property type="molecule type" value="Genomic_DNA"/>
</dbReference>
<evidence type="ECO:0000259" key="6">
    <source>
        <dbReference type="Pfam" id="PF18052"/>
    </source>
</evidence>
<dbReference type="Gene3D" id="1.20.5.4130">
    <property type="match status" value="1"/>
</dbReference>
<evidence type="ECO:0000256" key="4">
    <source>
        <dbReference type="ARBA" id="ARBA00022840"/>
    </source>
</evidence>
<feature type="domain" description="Disease resistance N-terminal" evidence="6">
    <location>
        <begin position="8"/>
        <end position="62"/>
    </location>
</feature>
<evidence type="ECO:0000256" key="3">
    <source>
        <dbReference type="ARBA" id="ARBA00022821"/>
    </source>
</evidence>
<dbReference type="InterPro" id="IPR002182">
    <property type="entry name" value="NB-ARC"/>
</dbReference>
<organism evidence="7 9">
    <name type="scientific">Punica granatum</name>
    <name type="common">Pomegranate</name>
    <dbReference type="NCBI Taxonomy" id="22663"/>
    <lineage>
        <taxon>Eukaryota</taxon>
        <taxon>Viridiplantae</taxon>
        <taxon>Streptophyta</taxon>
        <taxon>Embryophyta</taxon>
        <taxon>Tracheophyta</taxon>
        <taxon>Spermatophyta</taxon>
        <taxon>Magnoliopsida</taxon>
        <taxon>eudicotyledons</taxon>
        <taxon>Gunneridae</taxon>
        <taxon>Pentapetalae</taxon>
        <taxon>rosids</taxon>
        <taxon>malvids</taxon>
        <taxon>Myrtales</taxon>
        <taxon>Lythraceae</taxon>
        <taxon>Punica</taxon>
    </lineage>
</organism>
<dbReference type="PRINTS" id="PR00364">
    <property type="entry name" value="DISEASERSIST"/>
</dbReference>
<evidence type="ECO:0000313" key="10">
    <source>
        <dbReference type="Proteomes" id="UP000233551"/>
    </source>
</evidence>
<dbReference type="Proteomes" id="UP000233551">
    <property type="component" value="Unassembled WGS sequence"/>
</dbReference>
<dbReference type="InterPro" id="IPR027417">
    <property type="entry name" value="P-loop_NTPase"/>
</dbReference>
<dbReference type="Pfam" id="PF18052">
    <property type="entry name" value="Rx_N"/>
    <property type="match status" value="1"/>
</dbReference>
<evidence type="ECO:0000313" key="7">
    <source>
        <dbReference type="EMBL" id="OWM82234.1"/>
    </source>
</evidence>
<evidence type="ECO:0000256" key="1">
    <source>
        <dbReference type="ARBA" id="ARBA00022737"/>
    </source>
</evidence>
<dbReference type="PANTHER" id="PTHR36766:SF61">
    <property type="entry name" value="NB-ARC DOMAIN DISEASE RESISTANCE PROTEIN"/>
    <property type="match status" value="1"/>
</dbReference>
<dbReference type="AlphaFoldDB" id="A0A218XBC4"/>
<dbReference type="GO" id="GO:0043531">
    <property type="term" value="F:ADP binding"/>
    <property type="evidence" value="ECO:0007669"/>
    <property type="project" value="InterPro"/>
</dbReference>
<keyword evidence="1" id="KW-0677">Repeat</keyword>
<evidence type="ECO:0000259" key="5">
    <source>
        <dbReference type="Pfam" id="PF00931"/>
    </source>
</evidence>
<dbReference type="GO" id="GO:0006952">
    <property type="term" value="P:defense response"/>
    <property type="evidence" value="ECO:0007669"/>
    <property type="project" value="UniProtKB-KW"/>
</dbReference>
<dbReference type="GO" id="GO:0005524">
    <property type="term" value="F:ATP binding"/>
    <property type="evidence" value="ECO:0007669"/>
    <property type="project" value="UniProtKB-KW"/>
</dbReference>
<evidence type="ECO:0000313" key="9">
    <source>
        <dbReference type="Proteomes" id="UP000197138"/>
    </source>
</evidence>
<reference evidence="8 10" key="3">
    <citation type="submission" date="2017-11" db="EMBL/GenBank/DDBJ databases">
        <title>De-novo sequencing of pomegranate (Punica granatum L.) genome.</title>
        <authorList>
            <person name="Akparov Z."/>
            <person name="Amiraslanov A."/>
            <person name="Hajiyeva S."/>
            <person name="Abbasov M."/>
            <person name="Kaur K."/>
            <person name="Hamwieh A."/>
            <person name="Solovyev V."/>
            <person name="Salamov A."/>
            <person name="Braich B."/>
            <person name="Kosarev P."/>
            <person name="Mahmoud A."/>
            <person name="Hajiyev E."/>
            <person name="Babayeva S."/>
            <person name="Izzatullayeva V."/>
            <person name="Mammadov A."/>
            <person name="Mammadov A."/>
            <person name="Sharifova S."/>
            <person name="Ojaghi J."/>
            <person name="Eynullazada K."/>
            <person name="Bayramov B."/>
            <person name="Abdulazimova A."/>
            <person name="Shahmuradov I."/>
        </authorList>
    </citation>
    <scope>NUCLEOTIDE SEQUENCE [LARGE SCALE GENOMIC DNA]</scope>
    <source>
        <strain evidence="8">AG2017</strain>
        <strain evidence="10">cv. AG2017</strain>
        <tissue evidence="8">Leaf</tissue>
    </source>
</reference>
<dbReference type="InterPro" id="IPR041118">
    <property type="entry name" value="Rx_N"/>
</dbReference>
<keyword evidence="10" id="KW-1185">Reference proteome</keyword>
<dbReference type="Proteomes" id="UP000197138">
    <property type="component" value="Unassembled WGS sequence"/>
</dbReference>
<keyword evidence="2" id="KW-0547">Nucleotide-binding</keyword>
<dbReference type="FunFam" id="3.40.50.300:FF:001091">
    <property type="entry name" value="Probable disease resistance protein At1g61300"/>
    <property type="match status" value="1"/>
</dbReference>
<dbReference type="PANTHER" id="PTHR36766">
    <property type="entry name" value="PLANT BROAD-SPECTRUM MILDEW RESISTANCE PROTEIN RPW8"/>
    <property type="match status" value="1"/>
</dbReference>
<dbReference type="Gene3D" id="3.40.50.300">
    <property type="entry name" value="P-loop containing nucleotide triphosphate hydrolases"/>
    <property type="match status" value="1"/>
</dbReference>
<evidence type="ECO:0000256" key="2">
    <source>
        <dbReference type="ARBA" id="ARBA00022741"/>
    </source>
</evidence>
<name>A0A218XBC4_PUNGR</name>
<dbReference type="Pfam" id="PF00931">
    <property type="entry name" value="NB-ARC"/>
    <property type="match status" value="1"/>
</dbReference>
<keyword evidence="4" id="KW-0067">ATP-binding</keyword>
<dbReference type="EMBL" id="PGOL01000123">
    <property type="protein sequence ID" value="PKI76359.1"/>
    <property type="molecule type" value="Genomic_DNA"/>
</dbReference>
<comment type="caution">
    <text evidence="7">The sequence shown here is derived from an EMBL/GenBank/DDBJ whole genome shotgun (WGS) entry which is preliminary data.</text>
</comment>
<accession>A0A218XBC4</accession>
<dbReference type="SUPFAM" id="SSF52540">
    <property type="entry name" value="P-loop containing nucleoside triphosphate hydrolases"/>
    <property type="match status" value="1"/>
</dbReference>